<comment type="caution">
    <text evidence="1">The sequence shown here is derived from an EMBL/GenBank/DDBJ whole genome shotgun (WGS) entry which is preliminary data.</text>
</comment>
<proteinExistence type="predicted"/>
<protein>
    <submittedName>
        <fullName evidence="1">Catechol 2,3-dioxygenase-like lactoylglutathione lyase family enzyme</fullName>
    </submittedName>
</protein>
<dbReference type="Proteomes" id="UP000537775">
    <property type="component" value="Unassembled WGS sequence"/>
</dbReference>
<dbReference type="GO" id="GO:0016829">
    <property type="term" value="F:lyase activity"/>
    <property type="evidence" value="ECO:0007669"/>
    <property type="project" value="UniProtKB-KW"/>
</dbReference>
<evidence type="ECO:0000313" key="2">
    <source>
        <dbReference type="Proteomes" id="UP000537775"/>
    </source>
</evidence>
<keyword evidence="1" id="KW-0560">Oxidoreductase</keyword>
<sequence length="137" mass="14815">MEIQFVAGFGPITRGTPDEALGFWSHSFGIGFEELAPGYFHSHDLGGTKAFALWPLSQAAEATFGTSQWPADHPVPQAWIEFEVASPDAVGDGVDELRAQGHDILVDAHEEPWGQTAARLQSPEGLLVGLSYLPSYH</sequence>
<name>A0A7X0FS91_9MICO</name>
<keyword evidence="1" id="KW-0456">Lyase</keyword>
<keyword evidence="1" id="KW-0223">Dioxygenase</keyword>
<dbReference type="RefSeq" id="WP_184751862.1">
    <property type="nucleotide sequence ID" value="NZ_BAAAJR010000001.1"/>
</dbReference>
<reference evidence="1 2" key="1">
    <citation type="submission" date="2020-08" db="EMBL/GenBank/DDBJ databases">
        <title>Sequencing the genomes of 1000 actinobacteria strains.</title>
        <authorList>
            <person name="Klenk H.-P."/>
        </authorList>
    </citation>
    <scope>NUCLEOTIDE SEQUENCE [LARGE SCALE GENOMIC DNA]</scope>
    <source>
        <strain evidence="1 2">DSM 12511</strain>
    </source>
</reference>
<dbReference type="SUPFAM" id="SSF54593">
    <property type="entry name" value="Glyoxalase/Bleomycin resistance protein/Dihydroxybiphenyl dioxygenase"/>
    <property type="match status" value="1"/>
</dbReference>
<dbReference type="EMBL" id="JACHML010000001">
    <property type="protein sequence ID" value="MBB6392788.1"/>
    <property type="molecule type" value="Genomic_DNA"/>
</dbReference>
<dbReference type="AlphaFoldDB" id="A0A7X0FS91"/>
<organism evidence="1 2">
    <name type="scientific">Microbacterium thalassium</name>
    <dbReference type="NCBI Taxonomy" id="362649"/>
    <lineage>
        <taxon>Bacteria</taxon>
        <taxon>Bacillati</taxon>
        <taxon>Actinomycetota</taxon>
        <taxon>Actinomycetes</taxon>
        <taxon>Micrococcales</taxon>
        <taxon>Microbacteriaceae</taxon>
        <taxon>Microbacterium</taxon>
    </lineage>
</organism>
<dbReference type="Gene3D" id="3.10.180.10">
    <property type="entry name" value="2,3-Dihydroxybiphenyl 1,2-Dioxygenase, domain 1"/>
    <property type="match status" value="1"/>
</dbReference>
<dbReference type="InterPro" id="IPR029068">
    <property type="entry name" value="Glyas_Bleomycin-R_OHBP_Dase"/>
</dbReference>
<evidence type="ECO:0000313" key="1">
    <source>
        <dbReference type="EMBL" id="MBB6392788.1"/>
    </source>
</evidence>
<gene>
    <name evidence="1" type="ORF">HD594_003101</name>
</gene>
<keyword evidence="2" id="KW-1185">Reference proteome</keyword>
<dbReference type="GO" id="GO:0051213">
    <property type="term" value="F:dioxygenase activity"/>
    <property type="evidence" value="ECO:0007669"/>
    <property type="project" value="UniProtKB-KW"/>
</dbReference>
<accession>A0A7X0FS91</accession>